<evidence type="ECO:0000313" key="5">
    <source>
        <dbReference type="EMBL" id="KAH7510843.1"/>
    </source>
</evidence>
<evidence type="ECO:0000256" key="2">
    <source>
        <dbReference type="ARBA" id="ARBA00022741"/>
    </source>
</evidence>
<comment type="caution">
    <text evidence="5">The sequence shown here is derived from an EMBL/GenBank/DDBJ whole genome shotgun (WGS) entry which is preliminary data.</text>
</comment>
<dbReference type="PANTHER" id="PTHR22855">
    <property type="entry name" value="ACETYL, PROPIONYL, PYRUVATE, AND GLUTACONYL CARBOXYLASE-RELATED"/>
    <property type="match status" value="1"/>
</dbReference>
<gene>
    <name evidence="5" type="ORF">FEM48_ZijujUnG0078900</name>
</gene>
<dbReference type="SUPFAM" id="SSF52096">
    <property type="entry name" value="ClpP/crotonase"/>
    <property type="match status" value="1"/>
</dbReference>
<dbReference type="InterPro" id="IPR045190">
    <property type="entry name" value="MCCB/AccD1-like"/>
</dbReference>
<dbReference type="Pfam" id="PF01039">
    <property type="entry name" value="Carboxyl_trans"/>
    <property type="match status" value="1"/>
</dbReference>
<dbReference type="GO" id="GO:0004485">
    <property type="term" value="F:methylcrotonoyl-CoA carboxylase activity"/>
    <property type="evidence" value="ECO:0007669"/>
    <property type="project" value="TreeGrafter"/>
</dbReference>
<dbReference type="GO" id="GO:0005524">
    <property type="term" value="F:ATP binding"/>
    <property type="evidence" value="ECO:0007669"/>
    <property type="project" value="UniProtKB-KW"/>
</dbReference>
<comment type="similarity">
    <text evidence="1">Belongs to the AccD/PCCB family.</text>
</comment>
<reference evidence="5" key="1">
    <citation type="journal article" date="2021" name="Front. Plant Sci.">
        <title>Chromosome-Scale Genome Assembly for Chinese Sour Jujube and Insights Into Its Genome Evolution and Domestication Signature.</title>
        <authorList>
            <person name="Shen L.-Y."/>
            <person name="Luo H."/>
            <person name="Wang X.-L."/>
            <person name="Wang X.-M."/>
            <person name="Qiu X.-J."/>
            <person name="Liu H."/>
            <person name="Zhou S.-S."/>
            <person name="Jia K.-H."/>
            <person name="Nie S."/>
            <person name="Bao Y.-T."/>
            <person name="Zhang R.-G."/>
            <person name="Yun Q.-Z."/>
            <person name="Chai Y.-H."/>
            <person name="Lu J.-Y."/>
            <person name="Li Y."/>
            <person name="Zhao S.-W."/>
            <person name="Mao J.-F."/>
            <person name="Jia S.-G."/>
            <person name="Mao Y.-M."/>
        </authorList>
    </citation>
    <scope>NUCLEOTIDE SEQUENCE</scope>
    <source>
        <strain evidence="5">AT0</strain>
        <tissue evidence="5">Leaf</tissue>
    </source>
</reference>
<dbReference type="GO" id="GO:0006552">
    <property type="term" value="P:L-leucine catabolic process"/>
    <property type="evidence" value="ECO:0007669"/>
    <property type="project" value="TreeGrafter"/>
</dbReference>
<keyword evidence="2" id="KW-0547">Nucleotide-binding</keyword>
<dbReference type="EMBL" id="JAEACU010000308">
    <property type="protein sequence ID" value="KAH7510843.1"/>
    <property type="molecule type" value="Genomic_DNA"/>
</dbReference>
<accession>A0A978U8P8</accession>
<proteinExistence type="inferred from homology"/>
<organism evidence="5 6">
    <name type="scientific">Ziziphus jujuba var. spinosa</name>
    <dbReference type="NCBI Taxonomy" id="714518"/>
    <lineage>
        <taxon>Eukaryota</taxon>
        <taxon>Viridiplantae</taxon>
        <taxon>Streptophyta</taxon>
        <taxon>Embryophyta</taxon>
        <taxon>Tracheophyta</taxon>
        <taxon>Spermatophyta</taxon>
        <taxon>Magnoliopsida</taxon>
        <taxon>eudicotyledons</taxon>
        <taxon>Gunneridae</taxon>
        <taxon>Pentapetalae</taxon>
        <taxon>rosids</taxon>
        <taxon>fabids</taxon>
        <taxon>Rosales</taxon>
        <taxon>Rhamnaceae</taxon>
        <taxon>Paliureae</taxon>
        <taxon>Ziziphus</taxon>
    </lineage>
</organism>
<keyword evidence="3" id="KW-0067">ATP-binding</keyword>
<feature type="domain" description="Acetyl-coenzyme A carboxylase carboxyl transferase subunit beta" evidence="4">
    <location>
        <begin position="108"/>
        <end position="145"/>
    </location>
</feature>
<dbReference type="PANTHER" id="PTHR22855:SF13">
    <property type="entry name" value="METHYLCROTONOYL-COA CARBOXYLASE BETA CHAIN, MITOCHONDRIAL"/>
    <property type="match status" value="1"/>
</dbReference>
<dbReference type="InterPro" id="IPR034733">
    <property type="entry name" value="AcCoA_carboxyl_beta"/>
</dbReference>
<dbReference type="GO" id="GO:0005739">
    <property type="term" value="C:mitochondrion"/>
    <property type="evidence" value="ECO:0007669"/>
    <property type="project" value="TreeGrafter"/>
</dbReference>
<dbReference type="Proteomes" id="UP000813462">
    <property type="component" value="Unassembled WGS sequence"/>
</dbReference>
<name>A0A978U8P8_ZIZJJ</name>
<evidence type="ECO:0000259" key="4">
    <source>
        <dbReference type="Pfam" id="PF01039"/>
    </source>
</evidence>
<dbReference type="InterPro" id="IPR029045">
    <property type="entry name" value="ClpP/crotonase-like_dom_sf"/>
</dbReference>
<protein>
    <recommendedName>
        <fullName evidence="4">Acetyl-coenzyme A carboxylase carboxyl transferase subunit beta domain-containing protein</fullName>
    </recommendedName>
</protein>
<evidence type="ECO:0000256" key="3">
    <source>
        <dbReference type="ARBA" id="ARBA00022840"/>
    </source>
</evidence>
<evidence type="ECO:0000256" key="1">
    <source>
        <dbReference type="ARBA" id="ARBA00006102"/>
    </source>
</evidence>
<dbReference type="AlphaFoldDB" id="A0A978U8P8"/>
<dbReference type="GO" id="GO:1905202">
    <property type="term" value="C:methylcrotonoyl-CoA carboxylase complex"/>
    <property type="evidence" value="ECO:0007669"/>
    <property type="project" value="TreeGrafter"/>
</dbReference>
<dbReference type="Gene3D" id="3.90.226.10">
    <property type="entry name" value="2-enoyl-CoA Hydratase, Chain A, domain 1"/>
    <property type="match status" value="1"/>
</dbReference>
<evidence type="ECO:0000313" key="6">
    <source>
        <dbReference type="Proteomes" id="UP000813462"/>
    </source>
</evidence>
<sequence>MGSTITREQAELRQPLSWSCVHYGGSIQQCMDWTGQDRIQFQSGVWKVKMGGGQVCPVDHFIPNEGDRSDPSGDWVTFVLLSSLLRHLWRPPSKYLRSRITISFKASLAGIGPVHGKLCMFVANDPTVKGGTYYPITVKKHLRLERI</sequence>